<name>A0A562DL69_RHORH</name>
<gene>
    <name evidence="1" type="ORF">L618_004000000100</name>
</gene>
<organism evidence="1 2">
    <name type="scientific">Rhodococcus rhodochrous J45</name>
    <dbReference type="NCBI Taxonomy" id="935266"/>
    <lineage>
        <taxon>Bacteria</taxon>
        <taxon>Bacillati</taxon>
        <taxon>Actinomycetota</taxon>
        <taxon>Actinomycetes</taxon>
        <taxon>Mycobacteriales</taxon>
        <taxon>Nocardiaceae</taxon>
        <taxon>Rhodococcus</taxon>
    </lineage>
</organism>
<evidence type="ECO:0000313" key="1">
    <source>
        <dbReference type="EMBL" id="TWH10355.1"/>
    </source>
</evidence>
<dbReference type="AlphaFoldDB" id="A0A562DL69"/>
<evidence type="ECO:0000313" key="2">
    <source>
        <dbReference type="Proteomes" id="UP000317573"/>
    </source>
</evidence>
<dbReference type="EMBL" id="VLJT01000040">
    <property type="protein sequence ID" value="TWH10355.1"/>
    <property type="molecule type" value="Genomic_DNA"/>
</dbReference>
<protein>
    <submittedName>
        <fullName evidence="1">Uncharacterized protein</fullName>
    </submittedName>
</protein>
<comment type="caution">
    <text evidence="1">The sequence shown here is derived from an EMBL/GenBank/DDBJ whole genome shotgun (WGS) entry which is preliminary data.</text>
</comment>
<reference evidence="1 2" key="1">
    <citation type="submission" date="2019-07" db="EMBL/GenBank/DDBJ databases">
        <title>Genome sequencing of lignin-degrading bacterial isolates.</title>
        <authorList>
            <person name="Gladden J."/>
        </authorList>
    </citation>
    <scope>NUCLEOTIDE SEQUENCE [LARGE SCALE GENOMIC DNA]</scope>
    <source>
        <strain evidence="1 2">J45</strain>
    </source>
</reference>
<dbReference type="Proteomes" id="UP000317573">
    <property type="component" value="Unassembled WGS sequence"/>
</dbReference>
<sequence>MSVPQTFALWKNVLYWRNVTLRPTCTVEAGRTGSLAHRAELLDSC</sequence>
<accession>A0A562DL69</accession>
<proteinExistence type="predicted"/>